<sequence length="386" mass="42785">MALKAPAIMLLLACRLIAVSSLCDDRVKQIFGYLKGASDAQLFRWFFESREKPLTSPILIYFQGGPGASSMISAVSGNGGPCILNTKGDDTSVNKYSYNTFANVMYIDQPAPVGFSKGTTPEGDVETAKSTLHALEAFFSKYRSYNTRVILIGQSYAGHFIPALAQLAVKRKSSINLKGLILGNGWVNPEPLIRSMPIMAYKSNTAPIVITEKEFDTLTECIPGLLGNISDCVSQKLKEVCEGARKLFREQMLDRIRDKDIDQFDLRRRCTEPKPACRYIENFKTYFDSPKVQGYLKVDKTWLYANNSVIDHFAYDYMVDYSPALGSLLDAGLRLPDGREVGKLRRFASERTGGQLSFAQIYKGSHSAAKDAPDAVLKLVMDVVAN</sequence>
<keyword evidence="2" id="KW-0121">Carboxypeptidase</keyword>
<evidence type="ECO:0000256" key="4">
    <source>
        <dbReference type="ARBA" id="ARBA00022801"/>
    </source>
</evidence>
<evidence type="ECO:0000256" key="2">
    <source>
        <dbReference type="ARBA" id="ARBA00022645"/>
    </source>
</evidence>
<keyword evidence="3" id="KW-0645">Protease</keyword>
<comment type="caution">
    <text evidence="7">The sequence shown here is derived from an EMBL/GenBank/DDBJ whole genome shotgun (WGS) entry which is preliminary data.</text>
</comment>
<dbReference type="Gene3D" id="3.40.50.1820">
    <property type="entry name" value="alpha/beta hydrolase"/>
    <property type="match status" value="1"/>
</dbReference>
<evidence type="ECO:0000256" key="3">
    <source>
        <dbReference type="ARBA" id="ARBA00022670"/>
    </source>
</evidence>
<comment type="similarity">
    <text evidence="1">Belongs to the peptidase S10 family.</text>
</comment>
<evidence type="ECO:0000256" key="1">
    <source>
        <dbReference type="ARBA" id="ARBA00009431"/>
    </source>
</evidence>
<evidence type="ECO:0000313" key="7">
    <source>
        <dbReference type="EMBL" id="KAF4673137.1"/>
    </source>
</evidence>
<evidence type="ECO:0008006" key="9">
    <source>
        <dbReference type="Google" id="ProtNLM"/>
    </source>
</evidence>
<proteinExistence type="inferred from homology"/>
<keyword evidence="8" id="KW-1185">Reference proteome</keyword>
<dbReference type="InterPro" id="IPR001563">
    <property type="entry name" value="Peptidase_S10"/>
</dbReference>
<dbReference type="Proteomes" id="UP000591131">
    <property type="component" value="Unassembled WGS sequence"/>
</dbReference>
<name>A0A7J6MP88_PERCH</name>
<dbReference type="PRINTS" id="PR00724">
    <property type="entry name" value="CRBOXYPTASEC"/>
</dbReference>
<dbReference type="SUPFAM" id="SSF53474">
    <property type="entry name" value="alpha/beta-Hydrolases"/>
    <property type="match status" value="1"/>
</dbReference>
<feature type="signal peptide" evidence="6">
    <location>
        <begin position="1"/>
        <end position="21"/>
    </location>
</feature>
<reference evidence="7 8" key="1">
    <citation type="submission" date="2020-04" db="EMBL/GenBank/DDBJ databases">
        <title>Perkinsus chesapeaki whole genome sequence.</title>
        <authorList>
            <person name="Bogema D.R."/>
        </authorList>
    </citation>
    <scope>NUCLEOTIDE SEQUENCE [LARGE SCALE GENOMIC DNA]</scope>
    <source>
        <strain evidence="7">ATCC PRA-425</strain>
    </source>
</reference>
<keyword evidence="5" id="KW-0325">Glycoprotein</keyword>
<dbReference type="Pfam" id="PF00450">
    <property type="entry name" value="Peptidase_S10"/>
    <property type="match status" value="1"/>
</dbReference>
<dbReference type="AlphaFoldDB" id="A0A7J6MP88"/>
<evidence type="ECO:0000256" key="5">
    <source>
        <dbReference type="ARBA" id="ARBA00023180"/>
    </source>
</evidence>
<keyword evidence="4" id="KW-0378">Hydrolase</keyword>
<evidence type="ECO:0000256" key="6">
    <source>
        <dbReference type="SAM" id="SignalP"/>
    </source>
</evidence>
<keyword evidence="6" id="KW-0732">Signal</keyword>
<feature type="chain" id="PRO_5029799456" description="Thymus-specific serine protease" evidence="6">
    <location>
        <begin position="22"/>
        <end position="386"/>
    </location>
</feature>
<dbReference type="InterPro" id="IPR029058">
    <property type="entry name" value="AB_hydrolase_fold"/>
</dbReference>
<dbReference type="OrthoDB" id="443318at2759"/>
<evidence type="ECO:0000313" key="8">
    <source>
        <dbReference type="Proteomes" id="UP000591131"/>
    </source>
</evidence>
<dbReference type="PANTHER" id="PTHR11802:SF113">
    <property type="entry name" value="SERINE CARBOXYPEPTIDASE CTSA-4.1"/>
    <property type="match status" value="1"/>
</dbReference>
<dbReference type="PANTHER" id="PTHR11802">
    <property type="entry name" value="SERINE PROTEASE FAMILY S10 SERINE CARBOXYPEPTIDASE"/>
    <property type="match status" value="1"/>
</dbReference>
<organism evidence="7 8">
    <name type="scientific">Perkinsus chesapeaki</name>
    <name type="common">Clam parasite</name>
    <name type="synonym">Perkinsus andrewsi</name>
    <dbReference type="NCBI Taxonomy" id="330153"/>
    <lineage>
        <taxon>Eukaryota</taxon>
        <taxon>Sar</taxon>
        <taxon>Alveolata</taxon>
        <taxon>Perkinsozoa</taxon>
        <taxon>Perkinsea</taxon>
        <taxon>Perkinsida</taxon>
        <taxon>Perkinsidae</taxon>
        <taxon>Perkinsus</taxon>
    </lineage>
</organism>
<protein>
    <recommendedName>
        <fullName evidence="9">Thymus-specific serine protease</fullName>
    </recommendedName>
</protein>
<dbReference type="EMBL" id="JAAPAO010000090">
    <property type="protein sequence ID" value="KAF4673137.1"/>
    <property type="molecule type" value="Genomic_DNA"/>
</dbReference>
<accession>A0A7J6MP88</accession>
<dbReference type="GO" id="GO:0004185">
    <property type="term" value="F:serine-type carboxypeptidase activity"/>
    <property type="evidence" value="ECO:0007669"/>
    <property type="project" value="InterPro"/>
</dbReference>
<dbReference type="GO" id="GO:0006508">
    <property type="term" value="P:proteolysis"/>
    <property type="evidence" value="ECO:0007669"/>
    <property type="project" value="UniProtKB-KW"/>
</dbReference>
<gene>
    <name evidence="7" type="ORF">FOL47_010983</name>
</gene>